<dbReference type="InterPro" id="IPR038247">
    <property type="entry name" value="Jag_N_dom_sf"/>
</dbReference>
<dbReference type="Proteomes" id="UP000829401">
    <property type="component" value="Chromosome"/>
</dbReference>
<dbReference type="RefSeq" id="WP_021297230.1">
    <property type="nucleotide sequence ID" value="NZ_AURB01000147.1"/>
</dbReference>
<accession>A0A9E7CRA7</accession>
<protein>
    <submittedName>
        <fullName evidence="1">FapA family protein</fullName>
    </submittedName>
</protein>
<dbReference type="Gene3D" id="3.30.30.80">
    <property type="entry name" value="probable RNA-binding protein from clostridium symbiosum atcc 14940"/>
    <property type="match status" value="1"/>
</dbReference>
<dbReference type="InterPro" id="IPR032782">
    <property type="entry name" value="KhpB_N"/>
</dbReference>
<dbReference type="InterPro" id="IPR046866">
    <property type="entry name" value="FapA_N"/>
</dbReference>
<dbReference type="STRING" id="1356854.N007_10895"/>
<name>T0BKM0_ALIAG</name>
<organism evidence="1 2">
    <name type="scientific">Alicyclobacillus acidoterrestris (strain ATCC 49025 / DSM 3922 / CIP 106132 / NCIMB 13137 / GD3B)</name>
    <dbReference type="NCBI Taxonomy" id="1356854"/>
    <lineage>
        <taxon>Bacteria</taxon>
        <taxon>Bacillati</taxon>
        <taxon>Bacillota</taxon>
        <taxon>Bacilli</taxon>
        <taxon>Bacillales</taxon>
        <taxon>Alicyclobacillaceae</taxon>
        <taxon>Alicyclobacillus</taxon>
    </lineage>
</organism>
<evidence type="ECO:0000313" key="1">
    <source>
        <dbReference type="EMBL" id="UNO49554.1"/>
    </source>
</evidence>
<dbReference type="SMART" id="SM01245">
    <property type="entry name" value="Jag_N"/>
    <property type="match status" value="1"/>
</dbReference>
<proteinExistence type="predicted"/>
<dbReference type="AlphaFoldDB" id="T0BKM0"/>
<dbReference type="InterPro" id="IPR046865">
    <property type="entry name" value="FapA_b_solenoid"/>
</dbReference>
<dbReference type="InterPro" id="IPR005646">
    <property type="entry name" value="FapA"/>
</dbReference>
<dbReference type="Pfam" id="PF03961">
    <property type="entry name" value="FapA"/>
    <property type="match status" value="1"/>
</dbReference>
<reference evidence="2" key="1">
    <citation type="journal article" date="2022" name="G3 (Bethesda)">
        <title>Unveiling the complete genome sequence of Alicyclobacillus acidoterrestris DSM 3922T, a taint-producing strain.</title>
        <authorList>
            <person name="Leonardo I.C."/>
            <person name="Barreto Crespo M.T."/>
            <person name="Gaspar F.B."/>
        </authorList>
    </citation>
    <scope>NUCLEOTIDE SEQUENCE [LARGE SCALE GENOMIC DNA]</scope>
    <source>
        <strain evidence="2">DSM 3922</strain>
    </source>
</reference>
<dbReference type="OrthoDB" id="1279at2"/>
<sequence length="682" mass="76158">MKDTIVTRGKTIQEAIQKAANHYQVPEDEIEYEVVRTGRRNRVFIIRSAVIEARRKTPSIERFDAQPSAVPAAAPSATELVHWVEPEHIKDISTFEETITEGTVWVSNNRVFCKNGTYHYARIKPARGVLVRLNGQVVDTTTVVSEEDVIDVELQHETVEPQMKLTVSEDRMHVYLDVVPGYRVMRQLKDCPPRRELILEVQEVKQIVNGITELQVLQDLKKLGVKFGIDLNEIKRACSAQEPVTCVVAQGIKPMPGKDAEFEPTWLARKQHKDVLSISDKIDWREQFSLPTVKAGEVIGRVIPATAGVPGTNVFNQEVFPEPPKELTLVAQRGTALYEGGNRIVAIESGRIVVQKRSGVLNFSVLPQYVHRGDVNMKTGNIRFHGDVYILGNIEEGVTVECGGNLHVTGTVAHCVVITGGDVFIHGAAVGANIICGRTNFLWDTILPTFRSIHEDLIDLIAAIKQLEMNRSFSKVDLRRHGLQPLLKLLLEVKFKDLPARIRQISESIKQEKQNVDPDLEQIVDFMEKAFLYFHPLVTNLAQLESLSDFMMSVISSIEFDSNKRMNIKAQSLTNCVIKSGWNVAVERFCYGSDVLCRGGMRVDGILRGGRVEAGEFIEVNEIGSNSGAQTIVAVSRKDGYITAEIVGMDTLIRISNLSKRTHTMEISVRAHIDSEGNLKLS</sequence>
<evidence type="ECO:0000313" key="2">
    <source>
        <dbReference type="Proteomes" id="UP000829401"/>
    </source>
</evidence>
<dbReference type="Pfam" id="PF14804">
    <property type="entry name" value="Jag_N"/>
    <property type="match status" value="1"/>
</dbReference>
<gene>
    <name evidence="1" type="ORF">K1I37_03125</name>
</gene>
<dbReference type="KEGG" id="aaco:K1I37_03125"/>
<keyword evidence="2" id="KW-1185">Reference proteome</keyword>
<dbReference type="EMBL" id="CP080467">
    <property type="protein sequence ID" value="UNO49554.1"/>
    <property type="molecule type" value="Genomic_DNA"/>
</dbReference>
<accession>T0BKM0</accession>
<dbReference type="eggNOG" id="COG1315">
    <property type="taxonomic scope" value="Bacteria"/>
</dbReference>
<dbReference type="Pfam" id="PF20250">
    <property type="entry name" value="FapA_N"/>
    <property type="match status" value="1"/>
</dbReference>
<dbReference type="PANTHER" id="PTHR38032">
    <property type="entry name" value="POLYMERASE-RELATED"/>
    <property type="match status" value="1"/>
</dbReference>
<dbReference type="PANTHER" id="PTHR38032:SF1">
    <property type="entry name" value="RNA-BINDING PROTEIN KHPB N-TERMINAL DOMAIN-CONTAINING PROTEIN"/>
    <property type="match status" value="1"/>
</dbReference>